<accession>M7T0I9</accession>
<dbReference type="PRINTS" id="PR00080">
    <property type="entry name" value="SDRFAMILY"/>
</dbReference>
<dbReference type="SUPFAM" id="SSF51735">
    <property type="entry name" value="NAD(P)-binding Rossmann-fold domains"/>
    <property type="match status" value="2"/>
</dbReference>
<comment type="similarity">
    <text evidence="1 4">Belongs to the short-chain dehydrogenases/reductases (SDR) family.</text>
</comment>
<evidence type="ECO:0000256" key="1">
    <source>
        <dbReference type="ARBA" id="ARBA00006484"/>
    </source>
</evidence>
<dbReference type="PROSITE" id="PS00061">
    <property type="entry name" value="ADH_SHORT"/>
    <property type="match status" value="1"/>
</dbReference>
<dbReference type="EMBL" id="KB705457">
    <property type="protein sequence ID" value="EMR72424.1"/>
    <property type="molecule type" value="Genomic_DNA"/>
</dbReference>
<evidence type="ECO:0000256" key="3">
    <source>
        <dbReference type="ARBA" id="ARBA00023002"/>
    </source>
</evidence>
<evidence type="ECO:0000313" key="7">
    <source>
        <dbReference type="Proteomes" id="UP000012174"/>
    </source>
</evidence>
<reference evidence="7" key="1">
    <citation type="journal article" date="2013" name="Genome Announc.">
        <title>Draft genome sequence of the grapevine dieback fungus Eutypa lata UCR-EL1.</title>
        <authorList>
            <person name="Blanco-Ulate B."/>
            <person name="Rolshausen P.E."/>
            <person name="Cantu D."/>
        </authorList>
    </citation>
    <scope>NUCLEOTIDE SEQUENCE [LARGE SCALE GENOMIC DNA]</scope>
    <source>
        <strain evidence="7">UCR-EL1</strain>
    </source>
</reference>
<feature type="compositionally biased region" description="Low complexity" evidence="5">
    <location>
        <begin position="268"/>
        <end position="291"/>
    </location>
</feature>
<evidence type="ECO:0000256" key="4">
    <source>
        <dbReference type="RuleBase" id="RU000363"/>
    </source>
</evidence>
<dbReference type="OMA" id="DPDCEGY"/>
<dbReference type="InterPro" id="IPR036291">
    <property type="entry name" value="NAD(P)-bd_dom_sf"/>
</dbReference>
<dbReference type="PANTHER" id="PTHR42760:SF133">
    <property type="entry name" value="3-OXOACYL-[ACYL-CARRIER-PROTEIN] REDUCTASE"/>
    <property type="match status" value="1"/>
</dbReference>
<proteinExistence type="inferred from homology"/>
<sequence>MEKAMLARGGSIPSSQVIGTTSFLSSSSSLTPAAPSSTTTTTITANANKKNSKNILITGGARGIGRVTARYFLSSSAAQQQHHVFLIDVDAAELAYCVNTHLGAYVDDDNNLRVQGFVADLRDPTQIRNAVHAAAAWFPGGRVDVLVNNAGVGPFWSEGRTMADPATAVEWASILGTNLSGPFLASQAVIPFMKRGSGNSNGSSAGTGTNGGDDEQEDEKEKEKAKEEDSGEAMGSTHISLATAITDTIDTLADAIKTTMHLDGDENSSTTSSSTSSSPSLLSFSHSPTPSASNNNNKDPDRFAPGPSIIHISSFRAHRSDPNSEAYAATKAGLIGLTHAMAVSAQRWGIRVNAISPGFISVGHECREGDEKGTTWEDRHADHEHALFPAGRVGRGEDIAQAVEFLAGAGYITGQELTIDGGAEKAKHILDP</sequence>
<dbReference type="AlphaFoldDB" id="M7T0I9"/>
<feature type="region of interest" description="Disordered" evidence="5">
    <location>
        <begin position="195"/>
        <end position="236"/>
    </location>
</feature>
<dbReference type="CDD" id="cd05233">
    <property type="entry name" value="SDR_c"/>
    <property type="match status" value="1"/>
</dbReference>
<protein>
    <submittedName>
        <fullName evidence="6">Putative short chain alcohol dehydrogenase protein</fullName>
    </submittedName>
</protein>
<dbReference type="Gene3D" id="3.40.50.720">
    <property type="entry name" value="NAD(P)-binding Rossmann-like Domain"/>
    <property type="match status" value="2"/>
</dbReference>
<evidence type="ECO:0000256" key="2">
    <source>
        <dbReference type="ARBA" id="ARBA00022857"/>
    </source>
</evidence>
<dbReference type="OrthoDB" id="47007at2759"/>
<dbReference type="PRINTS" id="PR00081">
    <property type="entry name" value="GDHRDH"/>
</dbReference>
<feature type="compositionally biased region" description="Low complexity" evidence="5">
    <location>
        <begin position="196"/>
        <end position="207"/>
    </location>
</feature>
<organism evidence="6 7">
    <name type="scientific">Eutypa lata (strain UCR-EL1)</name>
    <name type="common">Grapevine dieback disease fungus</name>
    <name type="synonym">Eutypa armeniacae</name>
    <dbReference type="NCBI Taxonomy" id="1287681"/>
    <lineage>
        <taxon>Eukaryota</taxon>
        <taxon>Fungi</taxon>
        <taxon>Dikarya</taxon>
        <taxon>Ascomycota</taxon>
        <taxon>Pezizomycotina</taxon>
        <taxon>Sordariomycetes</taxon>
        <taxon>Xylariomycetidae</taxon>
        <taxon>Xylariales</taxon>
        <taxon>Diatrypaceae</taxon>
        <taxon>Eutypa</taxon>
    </lineage>
</organism>
<dbReference type="Pfam" id="PF00106">
    <property type="entry name" value="adh_short"/>
    <property type="match status" value="1"/>
</dbReference>
<dbReference type="InterPro" id="IPR002347">
    <property type="entry name" value="SDR_fam"/>
</dbReference>
<dbReference type="InterPro" id="IPR020904">
    <property type="entry name" value="Sc_DH/Rdtase_CS"/>
</dbReference>
<dbReference type="KEGG" id="ela:UCREL1_496"/>
<feature type="compositionally biased region" description="Basic and acidic residues" evidence="5">
    <location>
        <begin position="219"/>
        <end position="228"/>
    </location>
</feature>
<dbReference type="PANTHER" id="PTHR42760">
    <property type="entry name" value="SHORT-CHAIN DEHYDROGENASES/REDUCTASES FAMILY MEMBER"/>
    <property type="match status" value="1"/>
</dbReference>
<dbReference type="Pfam" id="PF13561">
    <property type="entry name" value="adh_short_C2"/>
    <property type="match status" value="1"/>
</dbReference>
<feature type="region of interest" description="Disordered" evidence="5">
    <location>
        <begin position="262"/>
        <end position="308"/>
    </location>
</feature>
<dbReference type="eggNOG" id="KOG0725">
    <property type="taxonomic scope" value="Eukaryota"/>
</dbReference>
<evidence type="ECO:0000256" key="5">
    <source>
        <dbReference type="SAM" id="MobiDB-lite"/>
    </source>
</evidence>
<dbReference type="HOGENOM" id="CLU_010194_1_2_1"/>
<keyword evidence="2" id="KW-0521">NADP</keyword>
<dbReference type="GO" id="GO:0016616">
    <property type="term" value="F:oxidoreductase activity, acting on the CH-OH group of donors, NAD or NADP as acceptor"/>
    <property type="evidence" value="ECO:0007669"/>
    <property type="project" value="TreeGrafter"/>
</dbReference>
<name>M7T0I9_EUTLA</name>
<keyword evidence="7" id="KW-1185">Reference proteome</keyword>
<gene>
    <name evidence="6" type="ORF">UCREL1_496</name>
</gene>
<dbReference type="Proteomes" id="UP000012174">
    <property type="component" value="Unassembled WGS sequence"/>
</dbReference>
<evidence type="ECO:0000313" key="6">
    <source>
        <dbReference type="EMBL" id="EMR72424.1"/>
    </source>
</evidence>
<keyword evidence="3" id="KW-0560">Oxidoreductase</keyword>